<sequence>MQPDDTGPSEPARAVLDLLEPAGEVRARPEPGPGQLGGRRYVGDRPGQPRRHGRGGRVQLDEQADRAGSGMLPGERQGEPDLRRGAVARQQRDTAPGPQIRRAVAVGPHGDLTALGEREDGHVVIEGEDDLPGGVAGQRRPGGDHGQGGVLLPGGEAQHGGGGAGGARRFEAEQPQYGDHERVRHLVEPVQPMFEEVGEEFEEGDTGVDGRVQRPDAVGLGGDPAADGRHHVGPGEVVQLRRGQGHGVPPVRPVSPV</sequence>
<evidence type="ECO:0000313" key="3">
    <source>
        <dbReference type="Proteomes" id="UP001142400"/>
    </source>
</evidence>
<dbReference type="Proteomes" id="UP001142400">
    <property type="component" value="Unassembled WGS sequence"/>
</dbReference>
<feature type="region of interest" description="Disordered" evidence="1">
    <location>
        <begin position="126"/>
        <end position="169"/>
    </location>
</feature>
<dbReference type="AlphaFoldDB" id="A0A9X2LSW7"/>
<evidence type="ECO:0000256" key="1">
    <source>
        <dbReference type="SAM" id="MobiDB-lite"/>
    </source>
</evidence>
<organism evidence="2 3">
    <name type="scientific">Streptomyces malaysiensis subsp. samsunensis</name>
    <dbReference type="NCBI Taxonomy" id="459658"/>
    <lineage>
        <taxon>Bacteria</taxon>
        <taxon>Bacillati</taxon>
        <taxon>Actinomycetota</taxon>
        <taxon>Actinomycetes</taxon>
        <taxon>Kitasatosporales</taxon>
        <taxon>Streptomycetaceae</taxon>
        <taxon>Streptomyces</taxon>
        <taxon>Streptomyces violaceusniger group</taxon>
    </lineage>
</organism>
<reference evidence="2" key="1">
    <citation type="submission" date="2022-06" db="EMBL/GenBank/DDBJ databases">
        <title>WGS of actinobacteria.</title>
        <authorList>
            <person name="Thawai C."/>
        </authorList>
    </citation>
    <scope>NUCLEOTIDE SEQUENCE</scope>
    <source>
        <strain evidence="2">DSM 42010</strain>
    </source>
</reference>
<gene>
    <name evidence="2" type="ORF">NQU54_07795</name>
</gene>
<proteinExistence type="predicted"/>
<protein>
    <submittedName>
        <fullName evidence="2">Uncharacterized protein</fullName>
    </submittedName>
</protein>
<accession>A0A9X2LSW7</accession>
<comment type="caution">
    <text evidence="2">The sequence shown here is derived from an EMBL/GenBank/DDBJ whole genome shotgun (WGS) entry which is preliminary data.</text>
</comment>
<name>A0A9X2LSW7_STRMQ</name>
<dbReference type="EMBL" id="JANIIC010000006">
    <property type="protein sequence ID" value="MCQ8828984.1"/>
    <property type="molecule type" value="Genomic_DNA"/>
</dbReference>
<feature type="compositionally biased region" description="Gly residues" evidence="1">
    <location>
        <begin position="144"/>
        <end position="166"/>
    </location>
</feature>
<evidence type="ECO:0000313" key="2">
    <source>
        <dbReference type="EMBL" id="MCQ8828984.1"/>
    </source>
</evidence>
<dbReference type="RefSeq" id="WP_257630409.1">
    <property type="nucleotide sequence ID" value="NZ_JANIIC010000006.1"/>
</dbReference>
<feature type="region of interest" description="Disordered" evidence="1">
    <location>
        <begin position="199"/>
        <end position="235"/>
    </location>
</feature>
<keyword evidence="3" id="KW-1185">Reference proteome</keyword>
<feature type="region of interest" description="Disordered" evidence="1">
    <location>
        <begin position="20"/>
        <end position="100"/>
    </location>
</feature>